<keyword evidence="8" id="KW-0007">Acetylation</keyword>
<keyword evidence="7" id="KW-0832">Ubl conjugation</keyword>
<dbReference type="GO" id="GO:0005869">
    <property type="term" value="C:dynactin complex"/>
    <property type="evidence" value="ECO:0007669"/>
    <property type="project" value="InterPro"/>
</dbReference>
<comment type="similarity">
    <text evidence="11">Belongs to the dynactin subunit 4 family.</text>
</comment>
<evidence type="ECO:0000256" key="13">
    <source>
        <dbReference type="ARBA" id="ARBA00093507"/>
    </source>
</evidence>
<comment type="caution">
    <text evidence="15">The sequence shown here is derived from an EMBL/GenBank/DDBJ whole genome shotgun (WGS) entry which is preliminary data.</text>
</comment>
<evidence type="ECO:0000256" key="1">
    <source>
        <dbReference type="ARBA" id="ARBA00004300"/>
    </source>
</evidence>
<protein>
    <recommendedName>
        <fullName evidence="12">Dynactin subunit 4</fullName>
    </recommendedName>
</protein>
<keyword evidence="4" id="KW-0963">Cytoplasm</keyword>
<reference evidence="15 16" key="2">
    <citation type="journal article" date="2017" name="Sci. Rep.">
        <title>Ant-infecting Ophiocordyceps genomes reveal a high diversity of potential behavioral manipulation genes and a possible major role for enterotoxins.</title>
        <authorList>
            <person name="de Bekker C."/>
            <person name="Ohm R.A."/>
            <person name="Evans H.C."/>
            <person name="Brachmann A."/>
            <person name="Hughes D.P."/>
        </authorList>
    </citation>
    <scope>NUCLEOTIDE SEQUENCE [LARGE SCALE GENOMIC DNA]</scope>
    <source>
        <strain evidence="15 16">SC16a</strain>
    </source>
</reference>
<name>A0A2A9PSG2_OPHUN</name>
<evidence type="ECO:0000256" key="11">
    <source>
        <dbReference type="ARBA" id="ARBA00034776"/>
    </source>
</evidence>
<evidence type="ECO:0000256" key="4">
    <source>
        <dbReference type="ARBA" id="ARBA00022490"/>
    </source>
</evidence>
<evidence type="ECO:0000256" key="10">
    <source>
        <dbReference type="ARBA" id="ARBA00023212"/>
    </source>
</evidence>
<keyword evidence="9" id="KW-0175">Coiled coil</keyword>
<dbReference type="AlphaFoldDB" id="A0A2A9PSG2"/>
<sequence>MARPVPYTYIQCPCSDPSSAASPDEASSPLSASSADSERTFNPRAPRSSFSLYPLEYLLYCEDCQQIRCPRCVTEETVTYYCPNCLFEVPSSNLRSEGNRCTRSCYQCPVCVAPLQVSSIRPTPPQPDGDGHSSGGPFALFCQYCSWSSRETGIEFERASGIHSQLAKMENGGAPRLTFREMRERRKDRPEDPPLPDALLNRHLQFASLKAFYHEQLADARAAVAGGLPMRDGLALASSPASLTRIMSLYTGRAAHHHHHHHHGQNGRPADVVREALTTDEGLRLAQLDESSSVDKLALGGWHSTASHQQRLLQPDAVADVRFTDHLCPVPCLLRTKRSKRCPVCRHIISKPEAKVTSTRFKIRLVAKSYMPSIAIRPLSPAAGPIPVGSRPAPAAGPPLAPLRPHQFVLTFRNPLFDAISVTLAIPSLTPGRVASTVTVLCPQFDVGANTDMWDDALRDDATASRDLVTTATTAARRGPADDGPGQAEAGKVWDRGRNWVSIVLEVIPASLRAAVAKGGPLRPDDDVLEIPMFVRVEWEADAQHDMGGPPADRDKDSREKRELAYWCVLGVGRIADD</sequence>
<dbReference type="STRING" id="268505.A0A2A9PSG2"/>
<dbReference type="GO" id="GO:0001725">
    <property type="term" value="C:stress fiber"/>
    <property type="evidence" value="ECO:0007669"/>
    <property type="project" value="UniProtKB-SubCell"/>
</dbReference>
<keyword evidence="16" id="KW-1185">Reference proteome</keyword>
<dbReference type="PANTHER" id="PTHR13034">
    <property type="entry name" value="DYNACTIN P62 SUBUNIT"/>
    <property type="match status" value="1"/>
</dbReference>
<dbReference type="Proteomes" id="UP000037136">
    <property type="component" value="Unassembled WGS sequence"/>
</dbReference>
<dbReference type="EMBL" id="LAZP02000006">
    <property type="protein sequence ID" value="PFH63182.1"/>
    <property type="molecule type" value="Genomic_DNA"/>
</dbReference>
<dbReference type="Pfam" id="PF05502">
    <property type="entry name" value="Dynactin_p62"/>
    <property type="match status" value="1"/>
</dbReference>
<evidence type="ECO:0000256" key="2">
    <source>
        <dbReference type="ARBA" id="ARBA00004529"/>
    </source>
</evidence>
<evidence type="ECO:0000256" key="12">
    <source>
        <dbReference type="ARBA" id="ARBA00034864"/>
    </source>
</evidence>
<evidence type="ECO:0000256" key="9">
    <source>
        <dbReference type="ARBA" id="ARBA00023054"/>
    </source>
</evidence>
<keyword evidence="5" id="KW-1017">Isopeptide bond</keyword>
<gene>
    <name evidence="15" type="ORF">XA68_16621</name>
</gene>
<comment type="subunit">
    <text evidence="13">Subunit of dynactin, a multiprotein complex part of a tripartite complex with dynein and a adapter, such as BICDL1, BICD2 or HOOK3. The dynactin complex is built around ACTR1A/ACTB filament and consists of an actin-related filament composed of a shoulder domain, a pointed end and a barbed end. Its length is defined by its flexible shoulder domain. The soulder is composed of 2 DCTN1 subunits, 4 DCTN2 and 2 DCTN3. The 4 DCNT2 (via N-terminus) bind the ACTR1A filament and act as molecular rulers to determine the length. The pointed end is important for binding dynein-dynactin cargo adapters. Consists of 4 subunits: ACTR10, DCNT4, DCTN5 and DCTN6. The barbed end is composed of a CAPZA1:CAPZB heterodimers, which binds ACTR1A/ACTB filament and dynactin and stabilizes dynactin. Interacts with ATP7B, but not ATP7A, in a copper-dependent manner. Interacts with ANK2; this interaction is required for localization at costameres. Interacts with N4BP2L1.</text>
</comment>
<feature type="region of interest" description="Disordered" evidence="14">
    <location>
        <begin position="15"/>
        <end position="43"/>
    </location>
</feature>
<evidence type="ECO:0000313" key="15">
    <source>
        <dbReference type="EMBL" id="PFH63182.1"/>
    </source>
</evidence>
<organism evidence="15 16">
    <name type="scientific">Ophiocordyceps unilateralis</name>
    <name type="common">Zombie-ant fungus</name>
    <name type="synonym">Torrubia unilateralis</name>
    <dbReference type="NCBI Taxonomy" id="268505"/>
    <lineage>
        <taxon>Eukaryota</taxon>
        <taxon>Fungi</taxon>
        <taxon>Dikarya</taxon>
        <taxon>Ascomycota</taxon>
        <taxon>Pezizomycotina</taxon>
        <taxon>Sordariomycetes</taxon>
        <taxon>Hypocreomycetidae</taxon>
        <taxon>Hypocreales</taxon>
        <taxon>Ophiocordycipitaceae</taxon>
        <taxon>Ophiocordyceps</taxon>
    </lineage>
</organism>
<evidence type="ECO:0000313" key="16">
    <source>
        <dbReference type="Proteomes" id="UP000037136"/>
    </source>
</evidence>
<dbReference type="OrthoDB" id="283815at2759"/>
<evidence type="ECO:0000256" key="7">
    <source>
        <dbReference type="ARBA" id="ARBA00022843"/>
    </source>
</evidence>
<keyword evidence="6" id="KW-0597">Phosphoprotein</keyword>
<comment type="subcellular location">
    <subcellularLocation>
        <location evidence="1">Cytoplasm</location>
        <location evidence="1">Cytoskeleton</location>
        <location evidence="1">Microtubule organizing center</location>
        <location evidence="1">Centrosome</location>
    </subcellularLocation>
    <subcellularLocation>
        <location evidence="2">Cytoplasm</location>
        <location evidence="2">Cytoskeleton</location>
        <location evidence="2">Stress fiber</location>
    </subcellularLocation>
    <subcellularLocation>
        <location evidence="3">Cytoplasm</location>
        <location evidence="3">Myofibril</location>
    </subcellularLocation>
</comment>
<evidence type="ECO:0000256" key="6">
    <source>
        <dbReference type="ARBA" id="ARBA00022553"/>
    </source>
</evidence>
<reference evidence="15 16" key="1">
    <citation type="journal article" date="2015" name="BMC Genomics">
        <title>Gene expression during zombie ant biting behavior reflects the complexity underlying fungal parasitic behavioral manipulation.</title>
        <authorList>
            <person name="de Bekker C."/>
            <person name="Ohm R.A."/>
            <person name="Loreto R.G."/>
            <person name="Sebastian A."/>
            <person name="Albert I."/>
            <person name="Merrow M."/>
            <person name="Brachmann A."/>
            <person name="Hughes D.P."/>
        </authorList>
    </citation>
    <scope>NUCLEOTIDE SEQUENCE [LARGE SCALE GENOMIC DNA]</scope>
    <source>
        <strain evidence="15 16">SC16a</strain>
    </source>
</reference>
<feature type="compositionally biased region" description="Low complexity" evidence="14">
    <location>
        <begin position="15"/>
        <end position="35"/>
    </location>
</feature>
<proteinExistence type="inferred from homology"/>
<evidence type="ECO:0000256" key="8">
    <source>
        <dbReference type="ARBA" id="ARBA00022990"/>
    </source>
</evidence>
<dbReference type="InterPro" id="IPR008603">
    <property type="entry name" value="DCTN4"/>
</dbReference>
<keyword evidence="10" id="KW-0206">Cytoskeleton</keyword>
<dbReference type="PANTHER" id="PTHR13034:SF2">
    <property type="entry name" value="DYNACTIN SUBUNIT 4"/>
    <property type="match status" value="1"/>
</dbReference>
<evidence type="ECO:0000256" key="3">
    <source>
        <dbReference type="ARBA" id="ARBA00004657"/>
    </source>
</evidence>
<accession>A0A2A9PSG2</accession>
<evidence type="ECO:0000256" key="14">
    <source>
        <dbReference type="SAM" id="MobiDB-lite"/>
    </source>
</evidence>
<evidence type="ECO:0000256" key="5">
    <source>
        <dbReference type="ARBA" id="ARBA00022499"/>
    </source>
</evidence>